<comment type="caution">
    <text evidence="2">The sequence shown here is derived from an EMBL/GenBank/DDBJ whole genome shotgun (WGS) entry which is preliminary data.</text>
</comment>
<dbReference type="AlphaFoldDB" id="A0A8T1B5G8"/>
<dbReference type="VEuPathDB" id="FungiDB:PC110_g12147"/>
<accession>A0A8T1B5G8</accession>
<dbReference type="EMBL" id="RCMI01000819">
    <property type="protein sequence ID" value="KAG2896911.1"/>
    <property type="molecule type" value="Genomic_DNA"/>
</dbReference>
<feature type="region of interest" description="Disordered" evidence="1">
    <location>
        <begin position="118"/>
        <end position="154"/>
    </location>
</feature>
<feature type="region of interest" description="Disordered" evidence="1">
    <location>
        <begin position="1"/>
        <end position="52"/>
    </location>
</feature>
<proteinExistence type="predicted"/>
<evidence type="ECO:0000256" key="1">
    <source>
        <dbReference type="SAM" id="MobiDB-lite"/>
    </source>
</evidence>
<reference evidence="2" key="1">
    <citation type="submission" date="2018-10" db="EMBL/GenBank/DDBJ databases">
        <title>Effector identification in a new, highly contiguous assembly of the strawberry crown rot pathogen Phytophthora cactorum.</title>
        <authorList>
            <person name="Armitage A.D."/>
            <person name="Nellist C.F."/>
            <person name="Bates H."/>
            <person name="Vickerstaff R.J."/>
            <person name="Harrison R.J."/>
        </authorList>
    </citation>
    <scope>NUCLEOTIDE SEQUENCE</scope>
    <source>
        <strain evidence="2">4032</strain>
    </source>
</reference>
<sequence>MDSHMDTAKIPTWSSGTPSAICPESSELSEESESSDEPDSPDVMTPAGLAQPQVLYAPQAPVQLQVSFAPPVQQQVPYAPPVPPQHQAPYAQQAPVQPLVPYAHQAPGQPQVRYAQQMPAQQLASYPSQPPYWQQTPSTAKAQNPPQVTSQPPSRLGQVHFAPMVQRPSNNAGLSGYAQVSASTGLTSSGVGLGAVQGTLNPRARTPLTAIVTYGGCTLSRIPGTPGIGLGTRRSSRWIGLRSCNNIALCRTS</sequence>
<feature type="compositionally biased region" description="Polar residues" evidence="1">
    <location>
        <begin position="118"/>
        <end position="153"/>
    </location>
</feature>
<evidence type="ECO:0000313" key="3">
    <source>
        <dbReference type="Proteomes" id="UP000774804"/>
    </source>
</evidence>
<organism evidence="2 3">
    <name type="scientific">Phytophthora cactorum</name>
    <dbReference type="NCBI Taxonomy" id="29920"/>
    <lineage>
        <taxon>Eukaryota</taxon>
        <taxon>Sar</taxon>
        <taxon>Stramenopiles</taxon>
        <taxon>Oomycota</taxon>
        <taxon>Peronosporomycetes</taxon>
        <taxon>Peronosporales</taxon>
        <taxon>Peronosporaceae</taxon>
        <taxon>Phytophthora</taxon>
    </lineage>
</organism>
<name>A0A8T1B5G8_9STRA</name>
<protein>
    <submittedName>
        <fullName evidence="2">Uncharacterized protein</fullName>
    </submittedName>
</protein>
<evidence type="ECO:0000313" key="2">
    <source>
        <dbReference type="EMBL" id="KAG2896911.1"/>
    </source>
</evidence>
<gene>
    <name evidence="2" type="ORF">PC115_g17368</name>
</gene>
<feature type="compositionally biased region" description="Acidic residues" evidence="1">
    <location>
        <begin position="27"/>
        <end position="40"/>
    </location>
</feature>
<dbReference type="Proteomes" id="UP000774804">
    <property type="component" value="Unassembled WGS sequence"/>
</dbReference>